<dbReference type="EMBL" id="LAZR01021582">
    <property type="protein sequence ID" value="KKL84846.1"/>
    <property type="molecule type" value="Genomic_DNA"/>
</dbReference>
<reference evidence="1" key="1">
    <citation type="journal article" date="2015" name="Nature">
        <title>Complex archaea that bridge the gap between prokaryotes and eukaryotes.</title>
        <authorList>
            <person name="Spang A."/>
            <person name="Saw J.H."/>
            <person name="Jorgensen S.L."/>
            <person name="Zaremba-Niedzwiedzka K."/>
            <person name="Martijn J."/>
            <person name="Lind A.E."/>
            <person name="van Eijk R."/>
            <person name="Schleper C."/>
            <person name="Guy L."/>
            <person name="Ettema T.J."/>
        </authorList>
    </citation>
    <scope>NUCLEOTIDE SEQUENCE</scope>
</reference>
<name>A0A0F9G330_9ZZZZ</name>
<organism evidence="1">
    <name type="scientific">marine sediment metagenome</name>
    <dbReference type="NCBI Taxonomy" id="412755"/>
    <lineage>
        <taxon>unclassified sequences</taxon>
        <taxon>metagenomes</taxon>
        <taxon>ecological metagenomes</taxon>
    </lineage>
</organism>
<accession>A0A0F9G330</accession>
<gene>
    <name evidence="1" type="ORF">LCGC14_1960610</name>
</gene>
<dbReference type="AlphaFoldDB" id="A0A0F9G330"/>
<evidence type="ECO:0000313" key="1">
    <source>
        <dbReference type="EMBL" id="KKL84846.1"/>
    </source>
</evidence>
<protein>
    <submittedName>
        <fullName evidence="1">Uncharacterized protein</fullName>
    </submittedName>
</protein>
<sequence>MALQPTFDIRPIREEHIEQILLDELTVDDIDAIRFAAEEGELNREAKWDAILPRLISRLRTDLRLDKDPLVVVEEEPDLLDIELLGPRLRVHLNLLRLK</sequence>
<comment type="caution">
    <text evidence="1">The sequence shown here is derived from an EMBL/GenBank/DDBJ whole genome shotgun (WGS) entry which is preliminary data.</text>
</comment>
<proteinExistence type="predicted"/>